<dbReference type="InterPro" id="IPR016152">
    <property type="entry name" value="PTrfase/Anion_transptr"/>
</dbReference>
<dbReference type="PANTHER" id="PTHR47738:SF2">
    <property type="entry name" value="PTS SYSTEM FRUCTOSE-LIKE EIIA COMPONENT"/>
    <property type="match status" value="1"/>
</dbReference>
<keyword evidence="3" id="KW-0597">Phosphoprotein</keyword>
<evidence type="ECO:0000256" key="3">
    <source>
        <dbReference type="ARBA" id="ARBA00022553"/>
    </source>
</evidence>
<gene>
    <name evidence="8" type="ORF">NSA23_09200</name>
</gene>
<sequence length="146" mass="16440">MDIRKLLTKDRVVFDLKGETKGEIIENLIDILIEDNIIKDKNMFKEAVFKREKEFSTGIGNGVGIPHGKSEAVSEAAIAFGISKDGVDFDSMDGKLTHLIFLIAVPEKSDDIHLKALSYISRRLMHNEVRQALMEAKTYDDIIEAF</sequence>
<dbReference type="NCBIfam" id="TIGR00848">
    <property type="entry name" value="fruA"/>
    <property type="match status" value="1"/>
</dbReference>
<organism evidence="8 9">
    <name type="scientific">Anaerosalibacter massiliensis</name>
    <dbReference type="NCBI Taxonomy" id="1347392"/>
    <lineage>
        <taxon>Bacteria</taxon>
        <taxon>Bacillati</taxon>
        <taxon>Bacillota</taxon>
        <taxon>Tissierellia</taxon>
        <taxon>Tissierellales</taxon>
        <taxon>Sporanaerobacteraceae</taxon>
        <taxon>Anaerosalibacter</taxon>
    </lineage>
</organism>
<name>A0A9X2S5G5_9FIRM</name>
<dbReference type="AlphaFoldDB" id="A0A9X2S5G5"/>
<keyword evidence="9" id="KW-1185">Reference proteome</keyword>
<dbReference type="Gene3D" id="3.40.930.10">
    <property type="entry name" value="Mannitol-specific EII, Chain A"/>
    <property type="match status" value="1"/>
</dbReference>
<dbReference type="InterPro" id="IPR051541">
    <property type="entry name" value="PTS_SugarTrans_NitroReg"/>
</dbReference>
<evidence type="ECO:0000256" key="2">
    <source>
        <dbReference type="ARBA" id="ARBA00022448"/>
    </source>
</evidence>
<feature type="domain" description="PTS EIIA type-2" evidence="7">
    <location>
        <begin position="5"/>
        <end position="146"/>
    </location>
</feature>
<dbReference type="PROSITE" id="PS51094">
    <property type="entry name" value="PTS_EIIA_TYPE_2"/>
    <property type="match status" value="1"/>
</dbReference>
<evidence type="ECO:0000256" key="6">
    <source>
        <dbReference type="ARBA" id="ARBA00022683"/>
    </source>
</evidence>
<dbReference type="GO" id="GO:0008982">
    <property type="term" value="F:protein-N(PI)-phosphohistidine-sugar phosphotransferase activity"/>
    <property type="evidence" value="ECO:0007669"/>
    <property type="project" value="InterPro"/>
</dbReference>
<dbReference type="FunFam" id="3.40.930.10:FF:000009">
    <property type="entry name" value="PTS system, fructose specific IIABC component"/>
    <property type="match status" value="1"/>
</dbReference>
<dbReference type="InterPro" id="IPR004715">
    <property type="entry name" value="PTS_IIA_fruc"/>
</dbReference>
<protein>
    <submittedName>
        <fullName evidence="8">PTS sugar transporter subunit IIA</fullName>
    </submittedName>
</protein>
<dbReference type="SUPFAM" id="SSF55804">
    <property type="entry name" value="Phoshotransferase/anion transport protein"/>
    <property type="match status" value="1"/>
</dbReference>
<accession>A0A9X2S5G5</accession>
<dbReference type="GO" id="GO:0016020">
    <property type="term" value="C:membrane"/>
    <property type="evidence" value="ECO:0007669"/>
    <property type="project" value="InterPro"/>
</dbReference>
<evidence type="ECO:0000313" key="8">
    <source>
        <dbReference type="EMBL" id="MCR2044294.1"/>
    </source>
</evidence>
<proteinExistence type="predicted"/>
<comment type="caution">
    <text evidence="8">The sequence shown here is derived from an EMBL/GenBank/DDBJ whole genome shotgun (WGS) entry which is preliminary data.</text>
</comment>
<keyword evidence="6" id="KW-0598">Phosphotransferase system</keyword>
<dbReference type="PANTHER" id="PTHR47738">
    <property type="entry name" value="PTS SYSTEM FRUCTOSE-LIKE EIIA COMPONENT-RELATED"/>
    <property type="match status" value="1"/>
</dbReference>
<dbReference type="Pfam" id="PF00359">
    <property type="entry name" value="PTS_EIIA_2"/>
    <property type="match status" value="1"/>
</dbReference>
<dbReference type="Proteomes" id="UP001142078">
    <property type="component" value="Unassembled WGS sequence"/>
</dbReference>
<dbReference type="OrthoDB" id="95460at2"/>
<keyword evidence="5" id="KW-0808">Transferase</keyword>
<dbReference type="GO" id="GO:0005737">
    <property type="term" value="C:cytoplasm"/>
    <property type="evidence" value="ECO:0007669"/>
    <property type="project" value="UniProtKB-SubCell"/>
</dbReference>
<evidence type="ECO:0000256" key="5">
    <source>
        <dbReference type="ARBA" id="ARBA00022679"/>
    </source>
</evidence>
<dbReference type="CDD" id="cd00211">
    <property type="entry name" value="PTS_IIA_fru"/>
    <property type="match status" value="1"/>
</dbReference>
<comment type="subcellular location">
    <subcellularLocation>
        <location evidence="1">Cytoplasm</location>
    </subcellularLocation>
</comment>
<dbReference type="GO" id="GO:0009401">
    <property type="term" value="P:phosphoenolpyruvate-dependent sugar phosphotransferase system"/>
    <property type="evidence" value="ECO:0007669"/>
    <property type="project" value="UniProtKB-KW"/>
</dbReference>
<evidence type="ECO:0000256" key="4">
    <source>
        <dbReference type="ARBA" id="ARBA00022597"/>
    </source>
</evidence>
<dbReference type="RefSeq" id="WP_042679248.1">
    <property type="nucleotide sequence ID" value="NZ_CABKTM010000012.1"/>
</dbReference>
<keyword evidence="4 8" id="KW-0762">Sugar transport</keyword>
<reference evidence="8" key="1">
    <citation type="submission" date="2022-07" db="EMBL/GenBank/DDBJ databases">
        <title>Enhanced cultured diversity of the mouse gut microbiota enables custom-made synthetic communities.</title>
        <authorList>
            <person name="Afrizal A."/>
        </authorList>
    </citation>
    <scope>NUCLEOTIDE SEQUENCE</scope>
    <source>
        <strain evidence="8">DSM 29482</strain>
    </source>
</reference>
<dbReference type="EMBL" id="JANJZL010000005">
    <property type="protein sequence ID" value="MCR2044294.1"/>
    <property type="molecule type" value="Genomic_DNA"/>
</dbReference>
<evidence type="ECO:0000313" key="9">
    <source>
        <dbReference type="Proteomes" id="UP001142078"/>
    </source>
</evidence>
<evidence type="ECO:0000256" key="1">
    <source>
        <dbReference type="ARBA" id="ARBA00004496"/>
    </source>
</evidence>
<dbReference type="InterPro" id="IPR002178">
    <property type="entry name" value="PTS_EIIA_type-2_dom"/>
</dbReference>
<evidence type="ECO:0000259" key="7">
    <source>
        <dbReference type="PROSITE" id="PS51094"/>
    </source>
</evidence>
<keyword evidence="2" id="KW-0813">Transport</keyword>